<keyword evidence="3" id="KW-1185">Reference proteome</keyword>
<evidence type="ECO:0000313" key="3">
    <source>
        <dbReference type="Proteomes" id="UP000215914"/>
    </source>
</evidence>
<sequence>MRMVCHTSLIRDCRFYMELKNVLFIFHIVNLKNIVWYTFNKSSKTMDVIRLA</sequence>
<name>A0A9K3N769_HELAN</name>
<gene>
    <name evidence="2" type="ORF">HanXRQr2_Chr09g0364801</name>
</gene>
<protein>
    <submittedName>
        <fullName evidence="2">Uncharacterized protein</fullName>
    </submittedName>
</protein>
<evidence type="ECO:0000313" key="2">
    <source>
        <dbReference type="EMBL" id="KAF5788918.1"/>
    </source>
</evidence>
<organism evidence="2 3">
    <name type="scientific">Helianthus annuus</name>
    <name type="common">Common sunflower</name>
    <dbReference type="NCBI Taxonomy" id="4232"/>
    <lineage>
        <taxon>Eukaryota</taxon>
        <taxon>Viridiplantae</taxon>
        <taxon>Streptophyta</taxon>
        <taxon>Embryophyta</taxon>
        <taxon>Tracheophyta</taxon>
        <taxon>Spermatophyta</taxon>
        <taxon>Magnoliopsida</taxon>
        <taxon>eudicotyledons</taxon>
        <taxon>Gunneridae</taxon>
        <taxon>Pentapetalae</taxon>
        <taxon>asterids</taxon>
        <taxon>campanulids</taxon>
        <taxon>Asterales</taxon>
        <taxon>Asteraceae</taxon>
        <taxon>Asteroideae</taxon>
        <taxon>Heliantheae alliance</taxon>
        <taxon>Heliantheae</taxon>
        <taxon>Helianthus</taxon>
    </lineage>
</organism>
<feature type="transmembrane region" description="Helical" evidence="1">
    <location>
        <begin position="21"/>
        <end position="39"/>
    </location>
</feature>
<comment type="caution">
    <text evidence="2">The sequence shown here is derived from an EMBL/GenBank/DDBJ whole genome shotgun (WGS) entry which is preliminary data.</text>
</comment>
<dbReference type="AlphaFoldDB" id="A0A9K3N769"/>
<dbReference type="Proteomes" id="UP000215914">
    <property type="component" value="Unassembled WGS sequence"/>
</dbReference>
<keyword evidence="1" id="KW-0472">Membrane</keyword>
<reference evidence="2" key="1">
    <citation type="journal article" date="2017" name="Nature">
        <title>The sunflower genome provides insights into oil metabolism, flowering and Asterid evolution.</title>
        <authorList>
            <person name="Badouin H."/>
            <person name="Gouzy J."/>
            <person name="Grassa C.J."/>
            <person name="Murat F."/>
            <person name="Staton S.E."/>
            <person name="Cottret L."/>
            <person name="Lelandais-Briere C."/>
            <person name="Owens G.L."/>
            <person name="Carrere S."/>
            <person name="Mayjonade B."/>
            <person name="Legrand L."/>
            <person name="Gill N."/>
            <person name="Kane N.C."/>
            <person name="Bowers J.E."/>
            <person name="Hubner S."/>
            <person name="Bellec A."/>
            <person name="Berard A."/>
            <person name="Berges H."/>
            <person name="Blanchet N."/>
            <person name="Boniface M.C."/>
            <person name="Brunel D."/>
            <person name="Catrice O."/>
            <person name="Chaidir N."/>
            <person name="Claudel C."/>
            <person name="Donnadieu C."/>
            <person name="Faraut T."/>
            <person name="Fievet G."/>
            <person name="Helmstetter N."/>
            <person name="King M."/>
            <person name="Knapp S.J."/>
            <person name="Lai Z."/>
            <person name="Le Paslier M.C."/>
            <person name="Lippi Y."/>
            <person name="Lorenzon L."/>
            <person name="Mandel J.R."/>
            <person name="Marage G."/>
            <person name="Marchand G."/>
            <person name="Marquand E."/>
            <person name="Bret-Mestries E."/>
            <person name="Morien E."/>
            <person name="Nambeesan S."/>
            <person name="Nguyen T."/>
            <person name="Pegot-Espagnet P."/>
            <person name="Pouilly N."/>
            <person name="Raftis F."/>
            <person name="Sallet E."/>
            <person name="Schiex T."/>
            <person name="Thomas J."/>
            <person name="Vandecasteele C."/>
            <person name="Vares D."/>
            <person name="Vear F."/>
            <person name="Vautrin S."/>
            <person name="Crespi M."/>
            <person name="Mangin B."/>
            <person name="Burke J.M."/>
            <person name="Salse J."/>
            <person name="Munos S."/>
            <person name="Vincourt P."/>
            <person name="Rieseberg L.H."/>
            <person name="Langlade N.B."/>
        </authorList>
    </citation>
    <scope>NUCLEOTIDE SEQUENCE</scope>
    <source>
        <tissue evidence="2">Leaves</tissue>
    </source>
</reference>
<evidence type="ECO:0000256" key="1">
    <source>
        <dbReference type="SAM" id="Phobius"/>
    </source>
</evidence>
<keyword evidence="1" id="KW-1133">Transmembrane helix</keyword>
<dbReference type="Gramene" id="mRNA:HanXRQr2_Chr09g0364801">
    <property type="protein sequence ID" value="CDS:HanXRQr2_Chr09g0364801.1"/>
    <property type="gene ID" value="HanXRQr2_Chr09g0364801"/>
</dbReference>
<reference evidence="2" key="2">
    <citation type="submission" date="2020-06" db="EMBL/GenBank/DDBJ databases">
        <title>Helianthus annuus Genome sequencing and assembly Release 2.</title>
        <authorList>
            <person name="Gouzy J."/>
            <person name="Langlade N."/>
            <person name="Munos S."/>
        </authorList>
    </citation>
    <scope>NUCLEOTIDE SEQUENCE</scope>
    <source>
        <tissue evidence="2">Leaves</tissue>
    </source>
</reference>
<proteinExistence type="predicted"/>
<keyword evidence="1" id="KW-0812">Transmembrane</keyword>
<dbReference type="EMBL" id="MNCJ02000324">
    <property type="protein sequence ID" value="KAF5788918.1"/>
    <property type="molecule type" value="Genomic_DNA"/>
</dbReference>
<accession>A0A9K3N769</accession>